<gene>
    <name evidence="5" type="ORF">AAAU51_02195</name>
</gene>
<evidence type="ECO:0000256" key="4">
    <source>
        <dbReference type="ARBA" id="ARBA00023317"/>
    </source>
</evidence>
<reference evidence="5 6" key="1">
    <citation type="submission" date="2024-04" db="EMBL/GenBank/DDBJ databases">
        <title>Human intestinal bacterial collection.</title>
        <authorList>
            <person name="Pauvert C."/>
            <person name="Hitch T.C.A."/>
            <person name="Clavel T."/>
        </authorList>
    </citation>
    <scope>NUCLEOTIDE SEQUENCE [LARGE SCALE GENOMIC DNA]</scope>
    <source>
        <strain evidence="5 6">CLA-AA-H249</strain>
    </source>
</reference>
<dbReference type="PANTHER" id="PTHR10067">
    <property type="entry name" value="PHOSPHATIDYLSERINE DECARBOXYLASE"/>
    <property type="match status" value="1"/>
</dbReference>
<proteinExistence type="predicted"/>
<evidence type="ECO:0000313" key="6">
    <source>
        <dbReference type="Proteomes" id="UP001482154"/>
    </source>
</evidence>
<organism evidence="5 6">
    <name type="scientific">Anaerostipes amylophilus</name>
    <dbReference type="NCBI Taxonomy" id="2981779"/>
    <lineage>
        <taxon>Bacteria</taxon>
        <taxon>Bacillati</taxon>
        <taxon>Bacillota</taxon>
        <taxon>Clostridia</taxon>
        <taxon>Lachnospirales</taxon>
        <taxon>Lachnospiraceae</taxon>
        <taxon>Anaerostipes</taxon>
    </lineage>
</organism>
<dbReference type="Pfam" id="PF02666">
    <property type="entry name" value="PS_Dcarbxylase"/>
    <property type="match status" value="1"/>
</dbReference>
<keyword evidence="3" id="KW-0456">Lyase</keyword>
<evidence type="ECO:0000256" key="3">
    <source>
        <dbReference type="ARBA" id="ARBA00023239"/>
    </source>
</evidence>
<keyword evidence="4" id="KW-0670">Pyruvate</keyword>
<evidence type="ECO:0000256" key="2">
    <source>
        <dbReference type="ARBA" id="ARBA00023145"/>
    </source>
</evidence>
<sequence length="288" mass="33491">MRYADRDGNIYEEENGQDRLLNWMYTTMAGRSSLKILTRPWVSKLGGAFLSSPISKCLIKGFIKNNHIDMSEYEEKNYKSYNEFFSRKIKEGKRPFPEDKNILGSPCDCKVSVYPIEENTSFVVKNTRYTLDSLIRNRKIARHFQDGYAVILRLTVDDYHRYCYFDDGIKSENHRIEGVYHTVNPIANDHVKIYKENTREYTMMKTKHFGDALQMEVGALMVGKIVNHDGAGSMKRGIEKGYFKFGGSTIILLFEKDRVEIREELLERTKNQCETKIKQGEMIGRALV</sequence>
<dbReference type="EMBL" id="JBBNIN010000002">
    <property type="protein sequence ID" value="MEQ2709988.1"/>
    <property type="molecule type" value="Genomic_DNA"/>
</dbReference>
<name>A0ABV1IRZ1_9FIRM</name>
<protein>
    <submittedName>
        <fullName evidence="5">Phosphatidylserine decarboxylase</fullName>
    </submittedName>
</protein>
<comment type="caution">
    <text evidence="5">The sequence shown here is derived from an EMBL/GenBank/DDBJ whole genome shotgun (WGS) entry which is preliminary data.</text>
</comment>
<dbReference type="InterPro" id="IPR003817">
    <property type="entry name" value="PS_Dcarbxylase"/>
</dbReference>
<evidence type="ECO:0000313" key="5">
    <source>
        <dbReference type="EMBL" id="MEQ2709988.1"/>
    </source>
</evidence>
<dbReference type="PANTHER" id="PTHR10067:SF17">
    <property type="entry name" value="PHOSPHATIDYLSERINE DECARBOXYLASE PROENZYME 2"/>
    <property type="match status" value="1"/>
</dbReference>
<accession>A0ABV1IRZ1</accession>
<evidence type="ECO:0000256" key="1">
    <source>
        <dbReference type="ARBA" id="ARBA00022793"/>
    </source>
</evidence>
<dbReference type="Proteomes" id="UP001482154">
    <property type="component" value="Unassembled WGS sequence"/>
</dbReference>
<keyword evidence="2" id="KW-0865">Zymogen</keyword>
<keyword evidence="6" id="KW-1185">Reference proteome</keyword>
<dbReference type="RefSeq" id="WP_117944899.1">
    <property type="nucleotide sequence ID" value="NZ_JBBNIN010000002.1"/>
</dbReference>
<keyword evidence="1" id="KW-0210">Decarboxylase</keyword>